<dbReference type="InterPro" id="IPR029286">
    <property type="entry name" value="AUNIP"/>
</dbReference>
<reference evidence="1" key="1">
    <citation type="thesis" date="2020" institute="ProQuest LLC" country="789 East Eisenhower Parkway, Ann Arbor, MI, USA">
        <title>Comparative Genomics and Chromosome Evolution.</title>
        <authorList>
            <person name="Mudd A.B."/>
        </authorList>
    </citation>
    <scope>NUCLEOTIDE SEQUENCE</scope>
    <source>
        <strain evidence="1">Female2</strain>
        <tissue evidence="1">Blood</tissue>
    </source>
</reference>
<evidence type="ECO:0000313" key="1">
    <source>
        <dbReference type="EMBL" id="KAG8451313.1"/>
    </source>
</evidence>
<accession>A0A8T2K5A7</accession>
<keyword evidence="2" id="KW-1185">Reference proteome</keyword>
<dbReference type="GO" id="GO:0007051">
    <property type="term" value="P:spindle organization"/>
    <property type="evidence" value="ECO:0007669"/>
    <property type="project" value="TreeGrafter"/>
</dbReference>
<dbReference type="PANTHER" id="PTHR14526">
    <property type="entry name" value="AURORA KINASE A AND NINEIN-INTERACTING PROTEIN"/>
    <property type="match status" value="1"/>
</dbReference>
<dbReference type="GO" id="GO:0000922">
    <property type="term" value="C:spindle pole"/>
    <property type="evidence" value="ECO:0007669"/>
    <property type="project" value="TreeGrafter"/>
</dbReference>
<dbReference type="GO" id="GO:0005813">
    <property type="term" value="C:centrosome"/>
    <property type="evidence" value="ECO:0007669"/>
    <property type="project" value="TreeGrafter"/>
</dbReference>
<dbReference type="OrthoDB" id="9946974at2759"/>
<organism evidence="1 2">
    <name type="scientific">Hymenochirus boettgeri</name>
    <name type="common">Congo dwarf clawed frog</name>
    <dbReference type="NCBI Taxonomy" id="247094"/>
    <lineage>
        <taxon>Eukaryota</taxon>
        <taxon>Metazoa</taxon>
        <taxon>Chordata</taxon>
        <taxon>Craniata</taxon>
        <taxon>Vertebrata</taxon>
        <taxon>Euteleostomi</taxon>
        <taxon>Amphibia</taxon>
        <taxon>Batrachia</taxon>
        <taxon>Anura</taxon>
        <taxon>Pipoidea</taxon>
        <taxon>Pipidae</taxon>
        <taxon>Pipinae</taxon>
        <taxon>Hymenochirus</taxon>
    </lineage>
</organism>
<dbReference type="Proteomes" id="UP000812440">
    <property type="component" value="Chromosome 2"/>
</dbReference>
<comment type="caution">
    <text evidence="1">The sequence shown here is derived from an EMBL/GenBank/DDBJ whole genome shotgun (WGS) entry which is preliminary data.</text>
</comment>
<protein>
    <recommendedName>
        <fullName evidence="3">Aurora kinase A and ninein-interacting protein</fullName>
    </recommendedName>
</protein>
<proteinExistence type="predicted"/>
<dbReference type="EMBL" id="JAACNH010000002">
    <property type="protein sequence ID" value="KAG8451313.1"/>
    <property type="molecule type" value="Genomic_DNA"/>
</dbReference>
<dbReference type="PANTHER" id="PTHR14526:SF2">
    <property type="entry name" value="AURORA KINASE A AND NINEIN-INTERACTING PROTEIN"/>
    <property type="match status" value="1"/>
</dbReference>
<evidence type="ECO:0000313" key="2">
    <source>
        <dbReference type="Proteomes" id="UP000812440"/>
    </source>
</evidence>
<name>A0A8T2K5A7_9PIPI</name>
<dbReference type="AlphaFoldDB" id="A0A8T2K5A7"/>
<sequence>MKGKGCKTRALETENCGVWLDTAQLRRKPKQAVLSQSALVRFNPISRKTAFESTTIDFTQTKTPNLCTKQTSMYSFFTKVGKQNKMENINLDSFIFAPVPENEAKENITLVKSQPDEICQVSPLNQEYSGSILFTKEMYSIDTMENQRSSDSFNRSTEKRYCPKTVEHTNDGTILDNSYSFKTDKLSHNCLYKGEDFAENSLPYSREVGINHKNRKTSGPDLSLRFLCSNEEANKEDHVCQSSQLFTQDTQGNKVIAHWNESDQQKNRHIAIPLRDMTNTNWDMTYTLDGSMSSSYIDSAQNMFTQDSEGNVVIKH</sequence>
<gene>
    <name evidence="1" type="ORF">GDO86_003506</name>
</gene>
<evidence type="ECO:0008006" key="3">
    <source>
        <dbReference type="Google" id="ProtNLM"/>
    </source>
</evidence>